<accession>A0A2W5ACB4</accession>
<comment type="caution">
    <text evidence="3">The sequence shown here is derived from an EMBL/GenBank/DDBJ whole genome shotgun (WGS) entry which is preliminary data.</text>
</comment>
<dbReference type="Pfam" id="PF13590">
    <property type="entry name" value="DUF4136"/>
    <property type="match status" value="1"/>
</dbReference>
<evidence type="ECO:0000259" key="2">
    <source>
        <dbReference type="Pfam" id="PF13590"/>
    </source>
</evidence>
<name>A0A2W5ACB4_9SPHN</name>
<evidence type="ECO:0000256" key="1">
    <source>
        <dbReference type="SAM" id="SignalP"/>
    </source>
</evidence>
<evidence type="ECO:0000313" key="4">
    <source>
        <dbReference type="Proteomes" id="UP000249066"/>
    </source>
</evidence>
<evidence type="ECO:0000313" key="3">
    <source>
        <dbReference type="EMBL" id="PZO92260.1"/>
    </source>
</evidence>
<feature type="chain" id="PRO_5015997495" description="DUF4136 domain-containing protein" evidence="1">
    <location>
        <begin position="21"/>
        <end position="199"/>
    </location>
</feature>
<sequence>MMRRGLISAFILATPLALGACMTGPGPVDVTRFHLGQPIERGSVIVEPAPGGLDADSLEFKTYGDAVMGQLRRVGYAPAEQLGTSLYVAVIRIDRDEREAVVQKSPVSVGLGGSTGSYGGGVGGGISFGIGGKPKSTLVTQLSVQLKRRSDQSVVWEGRAVTEVSEKSEAAQPSATAARLAAGLFGDFPGESGRTIRVK</sequence>
<proteinExistence type="predicted"/>
<feature type="domain" description="DUF4136" evidence="2">
    <location>
        <begin position="55"/>
        <end position="190"/>
    </location>
</feature>
<dbReference type="EMBL" id="QFNN01000001">
    <property type="protein sequence ID" value="PZO92260.1"/>
    <property type="molecule type" value="Genomic_DNA"/>
</dbReference>
<keyword evidence="1" id="KW-0732">Signal</keyword>
<dbReference type="AlphaFoldDB" id="A0A2W5ACB4"/>
<organism evidence="3 4">
    <name type="scientific">Sphingomonas sanxanigenens</name>
    <dbReference type="NCBI Taxonomy" id="397260"/>
    <lineage>
        <taxon>Bacteria</taxon>
        <taxon>Pseudomonadati</taxon>
        <taxon>Pseudomonadota</taxon>
        <taxon>Alphaproteobacteria</taxon>
        <taxon>Sphingomonadales</taxon>
        <taxon>Sphingomonadaceae</taxon>
        <taxon>Sphingomonas</taxon>
    </lineage>
</organism>
<feature type="signal peptide" evidence="1">
    <location>
        <begin position="1"/>
        <end position="20"/>
    </location>
</feature>
<gene>
    <name evidence="3" type="ORF">DI623_00445</name>
</gene>
<dbReference type="PROSITE" id="PS51257">
    <property type="entry name" value="PROKAR_LIPOPROTEIN"/>
    <property type="match status" value="1"/>
</dbReference>
<reference evidence="3 4" key="1">
    <citation type="submission" date="2017-08" db="EMBL/GenBank/DDBJ databases">
        <title>Infants hospitalized years apart are colonized by the same room-sourced microbial strains.</title>
        <authorList>
            <person name="Brooks B."/>
            <person name="Olm M.R."/>
            <person name="Firek B.A."/>
            <person name="Baker R."/>
            <person name="Thomas B.C."/>
            <person name="Morowitz M.J."/>
            <person name="Banfield J.F."/>
        </authorList>
    </citation>
    <scope>NUCLEOTIDE SEQUENCE [LARGE SCALE GENOMIC DNA]</scope>
    <source>
        <strain evidence="3">S2_018_000_R2_101</strain>
    </source>
</reference>
<protein>
    <recommendedName>
        <fullName evidence="2">DUF4136 domain-containing protein</fullName>
    </recommendedName>
</protein>
<dbReference type="Proteomes" id="UP000249066">
    <property type="component" value="Unassembled WGS sequence"/>
</dbReference>
<dbReference type="InterPro" id="IPR025411">
    <property type="entry name" value="DUF4136"/>
</dbReference>